<keyword evidence="4 6" id="KW-0963">Cytoplasm</keyword>
<keyword evidence="5 6" id="KW-0539">Nucleus</keyword>
<dbReference type="GO" id="GO:0005730">
    <property type="term" value="C:nucleolus"/>
    <property type="evidence" value="ECO:0007669"/>
    <property type="project" value="UniProtKB-SubCell"/>
</dbReference>
<dbReference type="GO" id="GO:0003723">
    <property type="term" value="F:RNA binding"/>
    <property type="evidence" value="ECO:0007669"/>
    <property type="project" value="TreeGrafter"/>
</dbReference>
<dbReference type="OrthoDB" id="10262308at2759"/>
<protein>
    <recommendedName>
        <fullName evidence="6">Ribosome assembly factor mrt4</fullName>
    </recommendedName>
</protein>
<dbReference type="FunFam" id="3.90.105.20:FF:000003">
    <property type="entry name" value="Ribosome assembly factor mrt4"/>
    <property type="match status" value="1"/>
</dbReference>
<dbReference type="GO" id="GO:0006364">
    <property type="term" value="P:rRNA processing"/>
    <property type="evidence" value="ECO:0007669"/>
    <property type="project" value="TreeGrafter"/>
</dbReference>
<dbReference type="SUPFAM" id="SSF160369">
    <property type="entry name" value="Ribosomal protein L10-like"/>
    <property type="match status" value="1"/>
</dbReference>
<dbReference type="GO" id="GO:0030687">
    <property type="term" value="C:preribosome, large subunit precursor"/>
    <property type="evidence" value="ECO:0007669"/>
    <property type="project" value="TreeGrafter"/>
</dbReference>
<dbReference type="Pfam" id="PF00466">
    <property type="entry name" value="Ribosomal_L10"/>
    <property type="match status" value="1"/>
</dbReference>
<dbReference type="EMBL" id="MCOG01000002">
    <property type="protein sequence ID" value="ORY86619.1"/>
    <property type="molecule type" value="Genomic_DNA"/>
</dbReference>
<dbReference type="GO" id="GO:0005737">
    <property type="term" value="C:cytoplasm"/>
    <property type="evidence" value="ECO:0007669"/>
    <property type="project" value="UniProtKB-SubCell"/>
</dbReference>
<dbReference type="GO" id="GO:0000956">
    <property type="term" value="P:nuclear-transcribed mRNA catabolic process"/>
    <property type="evidence" value="ECO:0007669"/>
    <property type="project" value="TreeGrafter"/>
</dbReference>
<dbReference type="InterPro" id="IPR051742">
    <property type="entry name" value="Ribosome_Assembly_uL10"/>
</dbReference>
<dbReference type="Proteomes" id="UP000193920">
    <property type="component" value="Unassembled WGS sequence"/>
</dbReference>
<organism evidence="8 9">
    <name type="scientific">Neocallimastix californiae</name>
    <dbReference type="NCBI Taxonomy" id="1754190"/>
    <lineage>
        <taxon>Eukaryota</taxon>
        <taxon>Fungi</taxon>
        <taxon>Fungi incertae sedis</taxon>
        <taxon>Chytridiomycota</taxon>
        <taxon>Chytridiomycota incertae sedis</taxon>
        <taxon>Neocallimastigomycetes</taxon>
        <taxon>Neocallimastigales</taxon>
        <taxon>Neocallimastigaceae</taxon>
        <taxon>Neocallimastix</taxon>
    </lineage>
</organism>
<keyword evidence="6" id="KW-0690">Ribosome biogenesis</keyword>
<dbReference type="Pfam" id="PF17777">
    <property type="entry name" value="RL10P_insert"/>
    <property type="match status" value="1"/>
</dbReference>
<evidence type="ECO:0000256" key="4">
    <source>
        <dbReference type="ARBA" id="ARBA00022490"/>
    </source>
</evidence>
<evidence type="ECO:0000256" key="3">
    <source>
        <dbReference type="ARBA" id="ARBA00011117"/>
    </source>
</evidence>
<dbReference type="Gene3D" id="3.90.105.20">
    <property type="match status" value="1"/>
</dbReference>
<dbReference type="InterPro" id="IPR033867">
    <property type="entry name" value="Mrt4"/>
</dbReference>
<dbReference type="InterPro" id="IPR043164">
    <property type="entry name" value="Ribosomal_uL10-like_insert_sf"/>
</dbReference>
<dbReference type="Gene3D" id="3.30.70.1730">
    <property type="match status" value="1"/>
</dbReference>
<comment type="similarity">
    <text evidence="2 6">Belongs to the universal ribosomal protein uL10 family.</text>
</comment>
<evidence type="ECO:0000256" key="5">
    <source>
        <dbReference type="ARBA" id="ARBA00023242"/>
    </source>
</evidence>
<name>A0A1Y2FRP1_9FUNG</name>
<dbReference type="STRING" id="1754190.A0A1Y2FRP1"/>
<keyword evidence="9" id="KW-1185">Reference proteome</keyword>
<comment type="caution">
    <text evidence="8">The sequence shown here is derived from an EMBL/GenBank/DDBJ whole genome shotgun (WGS) entry which is preliminary data.</text>
</comment>
<evidence type="ECO:0000256" key="6">
    <source>
        <dbReference type="RuleBase" id="RU364039"/>
    </source>
</evidence>
<comment type="subunit">
    <text evidence="3 6">Associates with the pre-60S ribosomal particle.</text>
</comment>
<sequence>MPKSKRSKLVSLTKTEKKGREEKELLVEQIQKCVDRYKYIWVFNIDNMRNYYLKEVRNDWNTSRFFFGKNKIMAKALGTTAEEEYKPNLSKLAERLVGNVGLLFTDATPKEIQEYFKNFRKEDFARSGFIATEKFVVPAGPVTRGEDKLPFPSNMEPQLRKLGLPTTLKTGVVTCLFDYTVCNKGDVLTPEQAQLLKHFFIQMSEFKVSLKCYYKDGAVNNV</sequence>
<dbReference type="AlphaFoldDB" id="A0A1Y2FRP1"/>
<comment type="subcellular location">
    <subcellularLocation>
        <location evidence="6">Cytoplasm</location>
    </subcellularLocation>
    <subcellularLocation>
        <location evidence="6">Nucleus</location>
        <location evidence="6">Nucleolus</location>
    </subcellularLocation>
</comment>
<accession>A0A1Y2FRP1</accession>
<dbReference type="FunFam" id="3.30.70.1730:FF:000005">
    <property type="entry name" value="Ribosome assembly factor mrt4"/>
    <property type="match status" value="1"/>
</dbReference>
<gene>
    <name evidence="8" type="ORF">LY90DRAFT_448104</name>
</gene>
<evidence type="ECO:0000259" key="7">
    <source>
        <dbReference type="Pfam" id="PF17777"/>
    </source>
</evidence>
<evidence type="ECO:0000256" key="2">
    <source>
        <dbReference type="ARBA" id="ARBA00008889"/>
    </source>
</evidence>
<dbReference type="GO" id="GO:0000027">
    <property type="term" value="P:ribosomal large subunit assembly"/>
    <property type="evidence" value="ECO:0007669"/>
    <property type="project" value="InterPro"/>
</dbReference>
<dbReference type="CDD" id="cd05796">
    <property type="entry name" value="Ribosomal_P0_like"/>
    <property type="match status" value="1"/>
</dbReference>
<evidence type="ECO:0000313" key="8">
    <source>
        <dbReference type="EMBL" id="ORY86619.1"/>
    </source>
</evidence>
<dbReference type="PANTHER" id="PTHR45841:SF1">
    <property type="entry name" value="MRNA TURNOVER PROTEIN 4 HOMOLOG"/>
    <property type="match status" value="1"/>
</dbReference>
<feature type="domain" description="Large ribosomal subunit protein uL10-like insertion" evidence="7">
    <location>
        <begin position="125"/>
        <end position="200"/>
    </location>
</feature>
<dbReference type="InterPro" id="IPR001790">
    <property type="entry name" value="Ribosomal_uL10"/>
</dbReference>
<dbReference type="InterPro" id="IPR043141">
    <property type="entry name" value="Ribosomal_uL10-like_sf"/>
</dbReference>
<reference evidence="8 9" key="1">
    <citation type="submission" date="2016-08" db="EMBL/GenBank/DDBJ databases">
        <title>A Parts List for Fungal Cellulosomes Revealed by Comparative Genomics.</title>
        <authorList>
            <consortium name="DOE Joint Genome Institute"/>
            <person name="Haitjema C.H."/>
            <person name="Gilmore S.P."/>
            <person name="Henske J.K."/>
            <person name="Solomon K.V."/>
            <person name="De Groot R."/>
            <person name="Kuo A."/>
            <person name="Mondo S.J."/>
            <person name="Salamov A.A."/>
            <person name="Labutti K."/>
            <person name="Zhao Z."/>
            <person name="Chiniquy J."/>
            <person name="Barry K."/>
            <person name="Brewer H.M."/>
            <person name="Purvine S.O."/>
            <person name="Wright A.T."/>
            <person name="Boxma B."/>
            <person name="Van Alen T."/>
            <person name="Hackstein J.H."/>
            <person name="Baker S.E."/>
            <person name="Grigoriev I.V."/>
            <person name="O'Malley M.A."/>
        </authorList>
    </citation>
    <scope>NUCLEOTIDE SEQUENCE [LARGE SCALE GENOMIC DNA]</scope>
    <source>
        <strain evidence="8 9">G1</strain>
    </source>
</reference>
<dbReference type="InterPro" id="IPR040637">
    <property type="entry name" value="Ribosomal_uL10-like_insert"/>
</dbReference>
<evidence type="ECO:0000256" key="1">
    <source>
        <dbReference type="ARBA" id="ARBA00004046"/>
    </source>
</evidence>
<proteinExistence type="inferred from homology"/>
<comment type="function">
    <text evidence="1 6">Component of the ribosome assembly machinery. Nuclear paralog of the ribosomal protein P0, it binds pre-60S subunits at an early stage of assembly in the nucleolus, and is replaced by P0 in cytoplasmic pre-60S subunits and mature 80S ribosomes.</text>
</comment>
<dbReference type="PANTHER" id="PTHR45841">
    <property type="entry name" value="MRNA TURNOVER PROTEIN 4 MRTO4"/>
    <property type="match status" value="1"/>
</dbReference>
<evidence type="ECO:0000313" key="9">
    <source>
        <dbReference type="Proteomes" id="UP000193920"/>
    </source>
</evidence>